<keyword evidence="1" id="KW-0472">Membrane</keyword>
<dbReference type="EMBL" id="JANYMP010000004">
    <property type="protein sequence ID" value="MCS7477536.1"/>
    <property type="molecule type" value="Genomic_DNA"/>
</dbReference>
<accession>A0A9X2VJ59</accession>
<feature type="transmembrane region" description="Helical" evidence="1">
    <location>
        <begin position="97"/>
        <end position="116"/>
    </location>
</feature>
<evidence type="ECO:0000259" key="2">
    <source>
        <dbReference type="Pfam" id="PF02698"/>
    </source>
</evidence>
<feature type="transmembrane region" description="Helical" evidence="1">
    <location>
        <begin position="317"/>
        <end position="336"/>
    </location>
</feature>
<dbReference type="InterPro" id="IPR051599">
    <property type="entry name" value="Cell_Envelope_Assoc"/>
</dbReference>
<feature type="transmembrane region" description="Helical" evidence="1">
    <location>
        <begin position="36"/>
        <end position="55"/>
    </location>
</feature>
<dbReference type="RefSeq" id="WP_259623034.1">
    <property type="nucleotide sequence ID" value="NZ_JANYMP010000004.1"/>
</dbReference>
<sequence length="337" mass="36744">MTTASVYSYGIALLWFLFFLVSFIRDRRRLRNGVYLFLSLVFLGFGLLMTLASVSSTAASIVVIAVVVLIPLLIVGLAVFLVANGVTMVRREGLRPVNLLSLAAGLGIFAFVVFQAVRQAVDWPPLGVVGDVMTGLLAYLGFLFACFLLYSFVYGRIRPKRGVDFIVVLGAGLIGERVPPLLASRLERGRTAFDAAVARGVEPALITSGGQGPGEDVPEAVAMAEYLVSRGVDRERVLLEDRSTTTWENLTFSKEIMVEQRPDYRCLVVTNNFHVLRAALLARKAKLNGQVIGSPTAWYFWPTATLREFVAILVEHWVVNGVIGLLIVLAAVLPAIG</sequence>
<comment type="caution">
    <text evidence="3">The sequence shown here is derived from an EMBL/GenBank/DDBJ whole genome shotgun (WGS) entry which is preliminary data.</text>
</comment>
<dbReference type="PANTHER" id="PTHR30336">
    <property type="entry name" value="INNER MEMBRANE PROTEIN, PROBABLE PERMEASE"/>
    <property type="match status" value="1"/>
</dbReference>
<organism evidence="3 4">
    <name type="scientific">Umezawaea endophytica</name>
    <dbReference type="NCBI Taxonomy" id="1654476"/>
    <lineage>
        <taxon>Bacteria</taxon>
        <taxon>Bacillati</taxon>
        <taxon>Actinomycetota</taxon>
        <taxon>Actinomycetes</taxon>
        <taxon>Pseudonocardiales</taxon>
        <taxon>Pseudonocardiaceae</taxon>
        <taxon>Umezawaea</taxon>
    </lineage>
</organism>
<keyword evidence="1" id="KW-0812">Transmembrane</keyword>
<dbReference type="Pfam" id="PF02698">
    <property type="entry name" value="DUF218"/>
    <property type="match status" value="1"/>
</dbReference>
<dbReference type="Proteomes" id="UP001141259">
    <property type="component" value="Unassembled WGS sequence"/>
</dbReference>
<dbReference type="GO" id="GO:0005886">
    <property type="term" value="C:plasma membrane"/>
    <property type="evidence" value="ECO:0007669"/>
    <property type="project" value="TreeGrafter"/>
</dbReference>
<gene>
    <name evidence="3" type="ORF">NZH93_11780</name>
</gene>
<dbReference type="InterPro" id="IPR014729">
    <property type="entry name" value="Rossmann-like_a/b/a_fold"/>
</dbReference>
<evidence type="ECO:0000313" key="4">
    <source>
        <dbReference type="Proteomes" id="UP001141259"/>
    </source>
</evidence>
<dbReference type="AlphaFoldDB" id="A0A9X2VJ59"/>
<evidence type="ECO:0000256" key="1">
    <source>
        <dbReference type="SAM" id="Phobius"/>
    </source>
</evidence>
<protein>
    <submittedName>
        <fullName evidence="3">YdcF family protein</fullName>
    </submittedName>
</protein>
<feature type="transmembrane region" description="Helical" evidence="1">
    <location>
        <begin position="136"/>
        <end position="155"/>
    </location>
</feature>
<dbReference type="CDD" id="cd06259">
    <property type="entry name" value="YdcF-like"/>
    <property type="match status" value="1"/>
</dbReference>
<reference evidence="3" key="1">
    <citation type="submission" date="2022-08" db="EMBL/GenBank/DDBJ databases">
        <authorList>
            <person name="Tistechok S."/>
            <person name="Samborskyy M."/>
            <person name="Roman I."/>
        </authorList>
    </citation>
    <scope>NUCLEOTIDE SEQUENCE</scope>
    <source>
        <strain evidence="3">DSM 103496</strain>
    </source>
</reference>
<dbReference type="PANTHER" id="PTHR30336:SF18">
    <property type="entry name" value="MEMBRANE PROTEIN"/>
    <property type="match status" value="1"/>
</dbReference>
<keyword evidence="1" id="KW-1133">Transmembrane helix</keyword>
<name>A0A9X2VJ59_9PSEU</name>
<feature type="transmembrane region" description="Helical" evidence="1">
    <location>
        <begin position="6"/>
        <end position="24"/>
    </location>
</feature>
<feature type="transmembrane region" description="Helical" evidence="1">
    <location>
        <begin position="61"/>
        <end position="85"/>
    </location>
</feature>
<dbReference type="InterPro" id="IPR003848">
    <property type="entry name" value="DUF218"/>
</dbReference>
<keyword evidence="4" id="KW-1185">Reference proteome</keyword>
<evidence type="ECO:0000313" key="3">
    <source>
        <dbReference type="EMBL" id="MCS7477536.1"/>
    </source>
</evidence>
<feature type="domain" description="DUF218" evidence="2">
    <location>
        <begin position="164"/>
        <end position="307"/>
    </location>
</feature>
<proteinExistence type="predicted"/>
<dbReference type="Gene3D" id="3.40.50.620">
    <property type="entry name" value="HUPs"/>
    <property type="match status" value="1"/>
</dbReference>
<dbReference type="GO" id="GO:0043164">
    <property type="term" value="P:Gram-negative-bacterium-type cell wall biogenesis"/>
    <property type="evidence" value="ECO:0007669"/>
    <property type="project" value="TreeGrafter"/>
</dbReference>
<dbReference type="GO" id="GO:0000270">
    <property type="term" value="P:peptidoglycan metabolic process"/>
    <property type="evidence" value="ECO:0007669"/>
    <property type="project" value="TreeGrafter"/>
</dbReference>